<evidence type="ECO:0000313" key="2">
    <source>
        <dbReference type="EMBL" id="EOO75212.1"/>
    </source>
</evidence>
<dbReference type="RefSeq" id="WP_016101634.1">
    <property type="nucleotide sequence ID" value="NZ_KB976279.1"/>
</dbReference>
<dbReference type="PATRIC" id="fig|1053224.3.peg.2407"/>
<dbReference type="SUPFAM" id="SSF52540">
    <property type="entry name" value="P-loop containing nucleoside triphosphate hydrolases"/>
    <property type="match status" value="1"/>
</dbReference>
<dbReference type="Proteomes" id="UP000014040">
    <property type="component" value="Unassembled WGS sequence"/>
</dbReference>
<sequence>MKLRSLYLKNFRGYTEAQIDFDENMNVIIGKNDIGKSTIMEALEIFFNGDNRDTLVKAEINDCNIYCSDKNMEIGAKFSFEEHEITIVDTSNPTSLKEEFLLNENGLLEIRKVWDCSKNSLTSTSLTIYLVANYPDTIPNHLITLKQSALRKLLENNTLLIEGYESINKTKNAEMRKALHNFYITKDTQFKEELIEIKKIDSDSKNIWDKIKTHLPLFFLFQSDRANSDSDSEVQNPLKIATKKVLGEIEDKLDQIVEDVKKEISSVAEHTIEKLKDFDGDIATDLKTNLKLKTWDSLFSFQLESDNGISLNKRGSGIKRLILISYFRAEAERISKEQNNRDIIYAIEEPETSQHPNYQKMILESLLKISQDSKHQVIITTHTPEIAKMVSIENLIFINKINNTPIIIENEEDKLKGIVETLGILPTIESKVVLCVEGPNDVNFLRNINESIDEYKNIIDLKALNISIIPMRGSNLVTWVNENYLNNSNVIELHIYDNDMPKYKEKVSQMMESQDGRRFGFITAKREMENYIPAELIEKEFSINLDKHKIKWDTVDVPKLLIDLVMQNIKEPKEREEIIKQILNGQLTKKITKSQLEYCNSYEEIRIWFEHIAEFYQTNWYKKMIESNQMPTLKL</sequence>
<evidence type="ECO:0000259" key="1">
    <source>
        <dbReference type="Pfam" id="PF13175"/>
    </source>
</evidence>
<dbReference type="Gene3D" id="3.40.50.300">
    <property type="entry name" value="P-loop containing nucleotide triphosphate hydrolases"/>
    <property type="match status" value="1"/>
</dbReference>
<gene>
    <name evidence="2" type="ORF">IIC_02359</name>
</gene>
<feature type="domain" description="Endonuclease GajA/Old nuclease/RecF-like AAA" evidence="1">
    <location>
        <begin position="1"/>
        <end position="387"/>
    </location>
</feature>
<organism evidence="2 3">
    <name type="scientific">Bacillus cereus VD021</name>
    <dbReference type="NCBI Taxonomy" id="1053224"/>
    <lineage>
        <taxon>Bacteria</taxon>
        <taxon>Bacillati</taxon>
        <taxon>Bacillota</taxon>
        <taxon>Bacilli</taxon>
        <taxon>Bacillales</taxon>
        <taxon>Bacillaceae</taxon>
        <taxon>Bacillus</taxon>
        <taxon>Bacillus cereus group</taxon>
    </lineage>
</organism>
<dbReference type="InterPro" id="IPR027417">
    <property type="entry name" value="P-loop_NTPase"/>
</dbReference>
<dbReference type="AlphaFoldDB" id="R8HR23"/>
<dbReference type="InterPro" id="IPR051396">
    <property type="entry name" value="Bact_Antivir_Def_Nuclease"/>
</dbReference>
<dbReference type="EMBL" id="AHES01000020">
    <property type="protein sequence ID" value="EOO75212.1"/>
    <property type="molecule type" value="Genomic_DNA"/>
</dbReference>
<accession>R8HR23</accession>
<dbReference type="PANTHER" id="PTHR43581">
    <property type="entry name" value="ATP/GTP PHOSPHATASE"/>
    <property type="match status" value="1"/>
</dbReference>
<comment type="caution">
    <text evidence="2">The sequence shown here is derived from an EMBL/GenBank/DDBJ whole genome shotgun (WGS) entry which is preliminary data.</text>
</comment>
<name>R8HR23_BACCE</name>
<evidence type="ECO:0000313" key="3">
    <source>
        <dbReference type="Proteomes" id="UP000014040"/>
    </source>
</evidence>
<dbReference type="HOGENOM" id="CLU_029682_2_0_9"/>
<dbReference type="PANTHER" id="PTHR43581:SF4">
    <property type="entry name" value="ATP_GTP PHOSPHATASE"/>
    <property type="match status" value="1"/>
</dbReference>
<dbReference type="Pfam" id="PF13175">
    <property type="entry name" value="AAA_15"/>
    <property type="match status" value="1"/>
</dbReference>
<proteinExistence type="predicted"/>
<dbReference type="InterPro" id="IPR041685">
    <property type="entry name" value="AAA_GajA/Old/RecF-like"/>
</dbReference>
<protein>
    <recommendedName>
        <fullName evidence="1">Endonuclease GajA/Old nuclease/RecF-like AAA domain-containing protein</fullName>
    </recommendedName>
</protein>
<reference evidence="2 3" key="1">
    <citation type="submission" date="2012-12" db="EMBL/GenBank/DDBJ databases">
        <title>The Genome Sequence of Bacillus cereus VD021.</title>
        <authorList>
            <consortium name="The Broad Institute Genome Sequencing Platform"/>
            <consortium name="The Broad Institute Genome Sequencing Center for Infectious Disease"/>
            <person name="Feldgarden M."/>
            <person name="Van der Auwera G.A."/>
            <person name="Mahillon J."/>
            <person name="Duprez V."/>
            <person name="Timmery S."/>
            <person name="Mattelet C."/>
            <person name="Dierick K."/>
            <person name="Sun M."/>
            <person name="Yu Z."/>
            <person name="Zhu L."/>
            <person name="Hu X."/>
            <person name="Shank E.B."/>
            <person name="Swiecicka I."/>
            <person name="Hansen B.M."/>
            <person name="Andrup L."/>
            <person name="Walker B."/>
            <person name="Young S.K."/>
            <person name="Zeng Q."/>
            <person name="Gargeya S."/>
            <person name="Fitzgerald M."/>
            <person name="Haas B."/>
            <person name="Abouelleil A."/>
            <person name="Alvarado L."/>
            <person name="Arachchi H.M."/>
            <person name="Berlin A.M."/>
            <person name="Chapman S.B."/>
            <person name="Dewar J."/>
            <person name="Goldberg J."/>
            <person name="Griggs A."/>
            <person name="Gujja S."/>
            <person name="Hansen M."/>
            <person name="Howarth C."/>
            <person name="Imamovic A."/>
            <person name="Larimer J."/>
            <person name="McCowan C."/>
            <person name="Murphy C."/>
            <person name="Neiman D."/>
            <person name="Pearson M."/>
            <person name="Priest M."/>
            <person name="Roberts A."/>
            <person name="Saif S."/>
            <person name="Shea T."/>
            <person name="Sisk P."/>
            <person name="Sykes S."/>
            <person name="Wortman J."/>
            <person name="Nusbaum C."/>
            <person name="Birren B."/>
        </authorList>
    </citation>
    <scope>NUCLEOTIDE SEQUENCE [LARGE SCALE GENOMIC DNA]</scope>
    <source>
        <strain evidence="2 3">VD021</strain>
    </source>
</reference>